<feature type="signal peptide" evidence="3">
    <location>
        <begin position="1"/>
        <end position="20"/>
    </location>
</feature>
<organism evidence="4 5">
    <name type="scientific">Lymnaea stagnalis</name>
    <name type="common">Great pond snail</name>
    <name type="synonym">Helix stagnalis</name>
    <dbReference type="NCBI Taxonomy" id="6523"/>
    <lineage>
        <taxon>Eukaryota</taxon>
        <taxon>Metazoa</taxon>
        <taxon>Spiralia</taxon>
        <taxon>Lophotrochozoa</taxon>
        <taxon>Mollusca</taxon>
        <taxon>Gastropoda</taxon>
        <taxon>Heterobranchia</taxon>
        <taxon>Euthyneura</taxon>
        <taxon>Panpulmonata</taxon>
        <taxon>Hygrophila</taxon>
        <taxon>Lymnaeoidea</taxon>
        <taxon>Lymnaeidae</taxon>
        <taxon>Lymnaea</taxon>
    </lineage>
</organism>
<keyword evidence="5" id="KW-1185">Reference proteome</keyword>
<dbReference type="InterPro" id="IPR051221">
    <property type="entry name" value="LDLR-related"/>
</dbReference>
<evidence type="ECO:0000313" key="4">
    <source>
        <dbReference type="EMBL" id="CAL1539536.1"/>
    </source>
</evidence>
<dbReference type="PANTHER" id="PTHR22722">
    <property type="entry name" value="LOW-DENSITY LIPOPROTEIN RECEPTOR-RELATED PROTEIN 2-RELATED"/>
    <property type="match status" value="1"/>
</dbReference>
<feature type="disulfide bond" evidence="2">
    <location>
        <begin position="94"/>
        <end position="109"/>
    </location>
</feature>
<dbReference type="EMBL" id="CAXITT010000341">
    <property type="protein sequence ID" value="CAL1539536.1"/>
    <property type="molecule type" value="Genomic_DNA"/>
</dbReference>
<dbReference type="Pfam" id="PF00057">
    <property type="entry name" value="Ldl_recept_a"/>
    <property type="match status" value="2"/>
</dbReference>
<dbReference type="SMART" id="SM00192">
    <property type="entry name" value="LDLa"/>
    <property type="match status" value="2"/>
</dbReference>
<keyword evidence="1 2" id="KW-1015">Disulfide bond</keyword>
<dbReference type="PRINTS" id="PR00261">
    <property type="entry name" value="LDLRECEPTOR"/>
</dbReference>
<dbReference type="GO" id="GO:0005886">
    <property type="term" value="C:plasma membrane"/>
    <property type="evidence" value="ECO:0007669"/>
    <property type="project" value="TreeGrafter"/>
</dbReference>
<proteinExistence type="predicted"/>
<dbReference type="PROSITE" id="PS50068">
    <property type="entry name" value="LDLRA_2"/>
    <property type="match status" value="2"/>
</dbReference>
<dbReference type="CDD" id="cd00112">
    <property type="entry name" value="LDLa"/>
    <property type="match status" value="2"/>
</dbReference>
<comment type="caution">
    <text evidence="2">Lacks conserved residue(s) required for the propagation of feature annotation.</text>
</comment>
<accession>A0AAV2I0V5</accession>
<evidence type="ECO:0000256" key="2">
    <source>
        <dbReference type="PROSITE-ProRule" id="PRU00124"/>
    </source>
</evidence>
<sequence>MLVKLSVVLLVVFVASTSLAKKRTRHVLSKRVTCGKDESLCPGNDKECIRNNWFCDTKKDCPNGTDEVNCPTDCSGDNQFMCPDGNCIPRRWKCDNDNDCWDATDKKDCAGDPWPQPTY</sequence>
<evidence type="ECO:0000313" key="5">
    <source>
        <dbReference type="Proteomes" id="UP001497497"/>
    </source>
</evidence>
<evidence type="ECO:0000256" key="3">
    <source>
        <dbReference type="SAM" id="SignalP"/>
    </source>
</evidence>
<dbReference type="InterPro" id="IPR036055">
    <property type="entry name" value="LDL_receptor-like_sf"/>
</dbReference>
<evidence type="ECO:0000256" key="1">
    <source>
        <dbReference type="ARBA" id="ARBA00023157"/>
    </source>
</evidence>
<dbReference type="Gene3D" id="4.10.400.10">
    <property type="entry name" value="Low-density Lipoprotein Receptor"/>
    <property type="match status" value="2"/>
</dbReference>
<feature type="disulfide bond" evidence="2">
    <location>
        <begin position="82"/>
        <end position="100"/>
    </location>
</feature>
<feature type="disulfide bond" evidence="2">
    <location>
        <begin position="55"/>
        <end position="70"/>
    </location>
</feature>
<dbReference type="GO" id="GO:0043235">
    <property type="term" value="C:receptor complex"/>
    <property type="evidence" value="ECO:0007669"/>
    <property type="project" value="TreeGrafter"/>
</dbReference>
<feature type="chain" id="PRO_5044010633" evidence="3">
    <location>
        <begin position="21"/>
        <end position="119"/>
    </location>
</feature>
<reference evidence="4 5" key="1">
    <citation type="submission" date="2024-04" db="EMBL/GenBank/DDBJ databases">
        <authorList>
            <consortium name="Genoscope - CEA"/>
            <person name="William W."/>
        </authorList>
    </citation>
    <scope>NUCLEOTIDE SEQUENCE [LARGE SCALE GENOMIC DNA]</scope>
</reference>
<gene>
    <name evidence="4" type="ORF">GSLYS_00013272001</name>
</gene>
<dbReference type="AlphaFoldDB" id="A0AAV2I0V5"/>
<name>A0AAV2I0V5_LYMST</name>
<protein>
    <submittedName>
        <fullName evidence="4">Uncharacterized protein</fullName>
    </submittedName>
</protein>
<keyword evidence="3" id="KW-0732">Signal</keyword>
<dbReference type="SUPFAM" id="SSF57424">
    <property type="entry name" value="LDL receptor-like module"/>
    <property type="match status" value="2"/>
</dbReference>
<comment type="caution">
    <text evidence="4">The sequence shown here is derived from an EMBL/GenBank/DDBJ whole genome shotgun (WGS) entry which is preliminary data.</text>
</comment>
<dbReference type="Proteomes" id="UP001497497">
    <property type="component" value="Unassembled WGS sequence"/>
</dbReference>
<dbReference type="InterPro" id="IPR002172">
    <property type="entry name" value="LDrepeatLR_classA_rpt"/>
</dbReference>